<name>A0ABT0N152_9GAMM</name>
<protein>
    <submittedName>
        <fullName evidence="4">AraC family transcriptional regulator</fullName>
    </submittedName>
</protein>
<accession>A0ABT0N152</accession>
<dbReference type="PANTHER" id="PTHR47893">
    <property type="entry name" value="REGULATORY PROTEIN PCHR"/>
    <property type="match status" value="1"/>
</dbReference>
<dbReference type="InterPro" id="IPR009057">
    <property type="entry name" value="Homeodomain-like_sf"/>
</dbReference>
<keyword evidence="1" id="KW-0805">Transcription regulation</keyword>
<feature type="domain" description="HTH araC/xylS-type" evidence="3">
    <location>
        <begin position="207"/>
        <end position="303"/>
    </location>
</feature>
<reference evidence="4 5" key="1">
    <citation type="submission" date="2022-02" db="EMBL/GenBank/DDBJ databases">
        <title>Description of Brenneria tiliae sp. nov. isolated from symptomatic Tilia x moltkei and Tilia x europaea trees in the UK.</title>
        <authorList>
            <person name="Kile H."/>
        </authorList>
    </citation>
    <scope>NUCLEOTIDE SEQUENCE [LARGE SCALE GENOMIC DNA]</scope>
    <source>
        <strain evidence="4 5">MC1SB4.1</strain>
    </source>
</reference>
<dbReference type="PANTHER" id="PTHR47893:SF1">
    <property type="entry name" value="REGULATORY PROTEIN PCHR"/>
    <property type="match status" value="1"/>
</dbReference>
<dbReference type="Proteomes" id="UP001203069">
    <property type="component" value="Unassembled WGS sequence"/>
</dbReference>
<evidence type="ECO:0000313" key="5">
    <source>
        <dbReference type="Proteomes" id="UP001203069"/>
    </source>
</evidence>
<dbReference type="RefSeq" id="WP_249246656.1">
    <property type="nucleotide sequence ID" value="NZ_JAKPBZ010000116.1"/>
</dbReference>
<dbReference type="Gene3D" id="1.10.10.60">
    <property type="entry name" value="Homeodomain-like"/>
    <property type="match status" value="1"/>
</dbReference>
<gene>
    <name evidence="4" type="ORF">MFP26_24440</name>
</gene>
<dbReference type="PROSITE" id="PS01124">
    <property type="entry name" value="HTH_ARAC_FAMILY_2"/>
    <property type="match status" value="1"/>
</dbReference>
<keyword evidence="5" id="KW-1185">Reference proteome</keyword>
<evidence type="ECO:0000259" key="3">
    <source>
        <dbReference type="PROSITE" id="PS01124"/>
    </source>
</evidence>
<dbReference type="EMBL" id="JAKPBZ010000116">
    <property type="protein sequence ID" value="MCL2895829.1"/>
    <property type="molecule type" value="Genomic_DNA"/>
</dbReference>
<proteinExistence type="predicted"/>
<organism evidence="4 5">
    <name type="scientific">Brenneria tiliae</name>
    <dbReference type="NCBI Taxonomy" id="2914984"/>
    <lineage>
        <taxon>Bacteria</taxon>
        <taxon>Pseudomonadati</taxon>
        <taxon>Pseudomonadota</taxon>
        <taxon>Gammaproteobacteria</taxon>
        <taxon>Enterobacterales</taxon>
        <taxon>Pectobacteriaceae</taxon>
        <taxon>Brenneria</taxon>
    </lineage>
</organism>
<dbReference type="InterPro" id="IPR018060">
    <property type="entry name" value="HTH_AraC"/>
</dbReference>
<keyword evidence="2" id="KW-0804">Transcription</keyword>
<dbReference type="SMART" id="SM00342">
    <property type="entry name" value="HTH_ARAC"/>
    <property type="match status" value="1"/>
</dbReference>
<comment type="caution">
    <text evidence="4">The sequence shown here is derived from an EMBL/GenBank/DDBJ whole genome shotgun (WGS) entry which is preliminary data.</text>
</comment>
<dbReference type="InterPro" id="IPR053142">
    <property type="entry name" value="PchR_regulatory_protein"/>
</dbReference>
<sequence>MTSTTPYSTSDTVPAFLERTLPELILKGGFSITSGTLNPCRAEWQSEKLIQGLKVVIVESGELLCQFPQQNDLHIVGPVVCTIWNQDKAEGAQCFLPGSDLRYTSVSLSLETLSAHLPQEISARLVEGMRLDLTARPIMRVKPIPNPLQGLQAQLLACPMKGVARQLYLTGKALEIVAHSIETMMPEQKGEKVSVPRLNADDIARLYEAKDILETRLDSPPSLRELSVCVGMNTRKLTVGFRRIFGDSIYSYLQSLRLETAYRLLATGEMSVSKVAYQIGYTPAHLSVAFRKKFGFAPKNMRG</sequence>
<evidence type="ECO:0000256" key="1">
    <source>
        <dbReference type="ARBA" id="ARBA00023015"/>
    </source>
</evidence>
<dbReference type="Pfam" id="PF12833">
    <property type="entry name" value="HTH_18"/>
    <property type="match status" value="1"/>
</dbReference>
<evidence type="ECO:0000256" key="2">
    <source>
        <dbReference type="ARBA" id="ARBA00023163"/>
    </source>
</evidence>
<dbReference type="SUPFAM" id="SSF46689">
    <property type="entry name" value="Homeodomain-like"/>
    <property type="match status" value="2"/>
</dbReference>
<evidence type="ECO:0000313" key="4">
    <source>
        <dbReference type="EMBL" id="MCL2895829.1"/>
    </source>
</evidence>